<feature type="region of interest" description="Disordered" evidence="4">
    <location>
        <begin position="1"/>
        <end position="66"/>
    </location>
</feature>
<evidence type="ECO:0000256" key="4">
    <source>
        <dbReference type="SAM" id="MobiDB-lite"/>
    </source>
</evidence>
<feature type="region of interest" description="Disordered" evidence="4">
    <location>
        <begin position="135"/>
        <end position="162"/>
    </location>
</feature>
<dbReference type="GO" id="GO:0005681">
    <property type="term" value="C:spliceosomal complex"/>
    <property type="evidence" value="ECO:0007669"/>
    <property type="project" value="TreeGrafter"/>
</dbReference>
<dbReference type="InterPro" id="IPR019134">
    <property type="entry name" value="Cactin_C"/>
</dbReference>
<evidence type="ECO:0000256" key="2">
    <source>
        <dbReference type="ARBA" id="ARBA00034534"/>
    </source>
</evidence>
<proteinExistence type="inferred from homology"/>
<dbReference type="Proteomes" id="UP000221165">
    <property type="component" value="Unassembled WGS sequence"/>
</dbReference>
<dbReference type="AlphaFoldDB" id="A0A2C6KFX1"/>
<feature type="region of interest" description="Disordered" evidence="4">
    <location>
        <begin position="466"/>
        <end position="485"/>
    </location>
</feature>
<evidence type="ECO:0000313" key="8">
    <source>
        <dbReference type="Proteomes" id="UP000221165"/>
    </source>
</evidence>
<name>A0A2C6KFX1_9APIC</name>
<dbReference type="RefSeq" id="XP_067917751.1">
    <property type="nucleotide sequence ID" value="XM_068070272.1"/>
</dbReference>
<feature type="region of interest" description="Disordered" evidence="4">
    <location>
        <begin position="547"/>
        <end position="583"/>
    </location>
</feature>
<dbReference type="Pfam" id="PF09732">
    <property type="entry name" value="CactinC_cactus"/>
    <property type="match status" value="1"/>
</dbReference>
<dbReference type="OrthoDB" id="265955at2759"/>
<feature type="compositionally biased region" description="Low complexity" evidence="4">
    <location>
        <begin position="10"/>
        <end position="19"/>
    </location>
</feature>
<organism evidence="7 8">
    <name type="scientific">Cystoisospora suis</name>
    <dbReference type="NCBI Taxonomy" id="483139"/>
    <lineage>
        <taxon>Eukaryota</taxon>
        <taxon>Sar</taxon>
        <taxon>Alveolata</taxon>
        <taxon>Apicomplexa</taxon>
        <taxon>Conoidasida</taxon>
        <taxon>Coccidia</taxon>
        <taxon>Eucoccidiorida</taxon>
        <taxon>Eimeriorina</taxon>
        <taxon>Sarcocystidae</taxon>
        <taxon>Cystoisospora</taxon>
    </lineage>
</organism>
<evidence type="ECO:0000256" key="1">
    <source>
        <dbReference type="ARBA" id="ARBA00006895"/>
    </source>
</evidence>
<dbReference type="GO" id="GO:0005737">
    <property type="term" value="C:cytoplasm"/>
    <property type="evidence" value="ECO:0007669"/>
    <property type="project" value="TreeGrafter"/>
</dbReference>
<reference evidence="7 8" key="1">
    <citation type="journal article" date="2017" name="Int. J. Parasitol.">
        <title>The genome of the protozoan parasite Cystoisospora suis and a reverse vaccinology approach to identify vaccine candidates.</title>
        <authorList>
            <person name="Palmieri N."/>
            <person name="Shrestha A."/>
            <person name="Ruttkowski B."/>
            <person name="Beck T."/>
            <person name="Vogl C."/>
            <person name="Tomley F."/>
            <person name="Blake D.P."/>
            <person name="Joachim A."/>
        </authorList>
    </citation>
    <scope>NUCLEOTIDE SEQUENCE [LARGE SCALE GENOMIC DNA]</scope>
    <source>
        <strain evidence="7 8">Wien I</strain>
    </source>
</reference>
<dbReference type="VEuPathDB" id="ToxoDB:CSUI_010167"/>
<evidence type="ECO:0000256" key="3">
    <source>
        <dbReference type="SAM" id="Coils"/>
    </source>
</evidence>
<keyword evidence="8" id="KW-1185">Reference proteome</keyword>
<comment type="similarity">
    <text evidence="1">Belongs to the CACTIN family.</text>
</comment>
<dbReference type="Pfam" id="PF10312">
    <property type="entry name" value="Cactin_mid"/>
    <property type="match status" value="1"/>
</dbReference>
<evidence type="ECO:0000259" key="6">
    <source>
        <dbReference type="Pfam" id="PF10312"/>
    </source>
</evidence>
<dbReference type="GO" id="GO:0045292">
    <property type="term" value="P:mRNA cis splicing, via spliceosome"/>
    <property type="evidence" value="ECO:0007669"/>
    <property type="project" value="TreeGrafter"/>
</dbReference>
<feature type="coiled-coil region" evidence="3">
    <location>
        <begin position="394"/>
        <end position="421"/>
    </location>
</feature>
<gene>
    <name evidence="7" type="ORF">CSUI_010167</name>
</gene>
<accession>A0A2C6KFX1</accession>
<feature type="domain" description="Splicing factor cactin central" evidence="6">
    <location>
        <begin position="161"/>
        <end position="383"/>
    </location>
</feature>
<dbReference type="PANTHER" id="PTHR21737">
    <property type="entry name" value="POLYGLUTAMINE BINDING PROTEIN 1/MARVEL MEMBRANE-ASSOCIATING DOMAIN CONTAINING 3"/>
    <property type="match status" value="1"/>
</dbReference>
<dbReference type="PANTHER" id="PTHR21737:SF4">
    <property type="entry name" value="SPLICING FACTOR CACTIN"/>
    <property type="match status" value="1"/>
</dbReference>
<dbReference type="InterPro" id="IPR018816">
    <property type="entry name" value="Cactin_central"/>
</dbReference>
<dbReference type="GeneID" id="94433483"/>
<evidence type="ECO:0000313" key="7">
    <source>
        <dbReference type="EMBL" id="PHJ16019.1"/>
    </source>
</evidence>
<dbReference type="SMART" id="SM01050">
    <property type="entry name" value="CactinC_cactus"/>
    <property type="match status" value="1"/>
</dbReference>
<sequence length="751" mass="86672">MGKKRKKQGSDSSRSPSPDGFRRTQMKAPTSSSSGAGVHGSLAMTTGRREGGFQVPAPPHPNRSPLTIKKLREERQKLLSEHFGYSNTSNPFGDRMLAEPFVWKKKNQLLQAAGQKHKTTISALMQSSKNKVQEIESVKRRREEREKEEALIQQQREELQREKEREHYEEYAKKEEVFHRVNQLKKTEIRLEQNRAQVIDHIVKGLRIIKGERFDKMDVLSVPPHEVFESYKKDHFKTEPMPIGMIESLINDIKLHIDVDTTVVDKDFQDFWKSFLILAEDALVRAQKRKEVLDDLQRNSSPDAAAEAAARLADTACPQIRDADTGIVLSVARDIENLLDGKSVSELNDLEKQIRSKFEEEDIDVAYWEGILQKIPFFKARATCLQTWQLMVQCAAEGERVKAQEEAMKAEEEERERTAKAMEDMGVQTKEELEGLLLEESEAKKLARIQQIKEDAMKMARTVEKNVNPNADGSYSPELEPYGEDDVPPPVRGPYSPELWPFDEFRHAEILSPEDDAERRAVLKKELIQKERQKRLAWGGGIWGLEEEVEGEEDTKKDGKDSSLTSGGGGGVSQQQSQGSDESTILDPAAKMISYEDFVKKERKNVSPDEEVMASSSEQKLSLHYTWEGKYRPRKPRFFNRVRTGYSWNKYNMTHYDHDNPPPKVVQGYKFNIFYPDLIDKTKAPTWFLEPSDTADNTIIIRFHAGPPYEDVAFKIINQEWELERFRGFRNIFDRGIMQLYFNFKRYVYRR</sequence>
<protein>
    <recommendedName>
        <fullName evidence="2">Splicing factor Cactin</fullName>
    </recommendedName>
</protein>
<dbReference type="EMBL" id="MIGC01006781">
    <property type="protein sequence ID" value="PHJ16019.1"/>
    <property type="molecule type" value="Genomic_DNA"/>
</dbReference>
<feature type="domain" description="Splicing factor Cactin C-terminal" evidence="5">
    <location>
        <begin position="627"/>
        <end position="751"/>
    </location>
</feature>
<keyword evidence="3" id="KW-0175">Coiled coil</keyword>
<comment type="caution">
    <text evidence="7">The sequence shown here is derived from an EMBL/GenBank/DDBJ whole genome shotgun (WGS) entry which is preliminary data.</text>
</comment>
<evidence type="ECO:0000259" key="5">
    <source>
        <dbReference type="Pfam" id="PF09732"/>
    </source>
</evidence>
<feature type="compositionally biased region" description="Low complexity" evidence="4">
    <location>
        <begin position="573"/>
        <end position="583"/>
    </location>
</feature>